<evidence type="ECO:0000256" key="4">
    <source>
        <dbReference type="ARBA" id="ARBA00021364"/>
    </source>
</evidence>
<dbReference type="PANTHER" id="PTHR43785:SF12">
    <property type="entry name" value="TYPE-1 GLUTAMINE SYNTHETASE 2"/>
    <property type="match status" value="1"/>
</dbReference>
<dbReference type="KEGG" id="dae:Dtox_3996"/>
<evidence type="ECO:0000256" key="6">
    <source>
        <dbReference type="ARBA" id="ARBA00022598"/>
    </source>
</evidence>
<keyword evidence="22" id="KW-1185">Reference proteome</keyword>
<feature type="binding site" evidence="16">
    <location>
        <position position="131"/>
    </location>
    <ligand>
        <name>Mg(2+)</name>
        <dbReference type="ChEBI" id="CHEBI:18420"/>
        <label>1</label>
    </ligand>
</feature>
<dbReference type="InterPro" id="IPR008146">
    <property type="entry name" value="Gln_synth_cat_dom"/>
</dbReference>
<evidence type="ECO:0000259" key="20">
    <source>
        <dbReference type="PROSITE" id="PS51987"/>
    </source>
</evidence>
<feature type="binding site" evidence="14">
    <location>
        <position position="299"/>
    </location>
    <ligand>
        <name>L-glutamate</name>
        <dbReference type="ChEBI" id="CHEBI:29985"/>
    </ligand>
</feature>
<evidence type="ECO:0000256" key="5">
    <source>
        <dbReference type="ARBA" id="ARBA00022490"/>
    </source>
</evidence>
<feature type="binding site" evidence="15">
    <location>
        <position position="317"/>
    </location>
    <ligand>
        <name>ATP</name>
        <dbReference type="ChEBI" id="CHEBI:30616"/>
    </ligand>
</feature>
<dbReference type="Proteomes" id="UP000002217">
    <property type="component" value="Chromosome"/>
</dbReference>
<dbReference type="PROSITE" id="PS51987">
    <property type="entry name" value="GS_CATALYTIC"/>
    <property type="match status" value="1"/>
</dbReference>
<dbReference type="NCBIfam" id="TIGR00653">
    <property type="entry name" value="GlnA"/>
    <property type="match status" value="1"/>
</dbReference>
<evidence type="ECO:0000256" key="12">
    <source>
        <dbReference type="ARBA" id="ARBA00030668"/>
    </source>
</evidence>
<dbReference type="Gene3D" id="3.30.590.10">
    <property type="entry name" value="Glutamine synthetase/guanido kinase, catalytic domain"/>
    <property type="match status" value="1"/>
</dbReference>
<dbReference type="InterPro" id="IPR008147">
    <property type="entry name" value="Gln_synt_N"/>
</dbReference>
<evidence type="ECO:0000313" key="21">
    <source>
        <dbReference type="EMBL" id="ACV64687.1"/>
    </source>
</evidence>
<dbReference type="eggNOG" id="COG0174">
    <property type="taxonomic scope" value="Bacteria"/>
</dbReference>
<dbReference type="GO" id="GO:0005524">
    <property type="term" value="F:ATP binding"/>
    <property type="evidence" value="ECO:0007669"/>
    <property type="project" value="UniProtKB-KW"/>
</dbReference>
<dbReference type="GO" id="GO:0006542">
    <property type="term" value="P:glutamine biosynthetic process"/>
    <property type="evidence" value="ECO:0007669"/>
    <property type="project" value="InterPro"/>
</dbReference>
<dbReference type="GO" id="GO:0004356">
    <property type="term" value="F:glutamine synthetase activity"/>
    <property type="evidence" value="ECO:0007669"/>
    <property type="project" value="UniProtKB-EC"/>
</dbReference>
<evidence type="ECO:0000256" key="1">
    <source>
        <dbReference type="ARBA" id="ARBA00004496"/>
    </source>
</evidence>
<feature type="binding site" evidence="16">
    <location>
        <position position="188"/>
    </location>
    <ligand>
        <name>Mg(2+)</name>
        <dbReference type="ChEBI" id="CHEBI:18420"/>
        <label>1</label>
    </ligand>
</feature>
<dbReference type="SUPFAM" id="SSF55931">
    <property type="entry name" value="Glutamine synthetase/guanido kinase"/>
    <property type="match status" value="1"/>
</dbReference>
<feature type="domain" description="GS catalytic" evidence="20">
    <location>
        <begin position="108"/>
        <end position="443"/>
    </location>
</feature>
<dbReference type="AlphaFoldDB" id="C8VY58"/>
<reference evidence="21 22" key="1">
    <citation type="journal article" date="2009" name="Stand. Genomic Sci.">
        <title>Complete genome sequence of Desulfotomaculum acetoxidans type strain (5575).</title>
        <authorList>
            <person name="Spring S."/>
            <person name="Lapidus A."/>
            <person name="Schroder M."/>
            <person name="Gleim D."/>
            <person name="Sims D."/>
            <person name="Meincke L."/>
            <person name="Glavina Del Rio T."/>
            <person name="Tice H."/>
            <person name="Copeland A."/>
            <person name="Cheng J.F."/>
            <person name="Lucas S."/>
            <person name="Chen F."/>
            <person name="Nolan M."/>
            <person name="Bruce D."/>
            <person name="Goodwin L."/>
            <person name="Pitluck S."/>
            <person name="Ivanova N."/>
            <person name="Mavromatis K."/>
            <person name="Mikhailova N."/>
            <person name="Pati A."/>
            <person name="Chen A."/>
            <person name="Palaniappan K."/>
            <person name="Land M."/>
            <person name="Hauser L."/>
            <person name="Chang Y.J."/>
            <person name="Jeffries C.D."/>
            <person name="Chain P."/>
            <person name="Saunders E."/>
            <person name="Brettin T."/>
            <person name="Detter J.C."/>
            <person name="Goker M."/>
            <person name="Bristow J."/>
            <person name="Eisen J.A."/>
            <person name="Markowitz V."/>
            <person name="Hugenholtz P."/>
            <person name="Kyrpides N.C."/>
            <person name="Klenk H.P."/>
            <person name="Han C."/>
        </authorList>
    </citation>
    <scope>NUCLEOTIDE SEQUENCE [LARGE SCALE GENOMIC DNA]</scope>
    <source>
        <strain evidence="22">ATCC 49208 / DSM 771 / VKM B-1644</strain>
    </source>
</reference>
<evidence type="ECO:0000256" key="13">
    <source>
        <dbReference type="ARBA" id="ARBA00049436"/>
    </source>
</evidence>
<feature type="domain" description="GS beta-grasp" evidence="19">
    <location>
        <begin position="16"/>
        <end position="101"/>
    </location>
</feature>
<dbReference type="EC" id="6.3.1.2" evidence="3"/>
<dbReference type="SMART" id="SM01230">
    <property type="entry name" value="Gln-synt_C"/>
    <property type="match status" value="1"/>
</dbReference>
<dbReference type="HOGENOM" id="CLU_017290_1_3_9"/>
<keyword evidence="8 15" id="KW-0547">Nucleotide-binding</keyword>
<evidence type="ECO:0000313" key="22">
    <source>
        <dbReference type="Proteomes" id="UP000002217"/>
    </source>
</evidence>
<evidence type="ECO:0000256" key="18">
    <source>
        <dbReference type="RuleBase" id="RU000384"/>
    </source>
</evidence>
<feature type="binding site" evidence="16">
    <location>
        <position position="244"/>
    </location>
    <ligand>
        <name>Mg(2+)</name>
        <dbReference type="ChEBI" id="CHEBI:18420"/>
        <label>1</label>
    </ligand>
</feature>
<dbReference type="EMBL" id="CP001720">
    <property type="protein sequence ID" value="ACV64687.1"/>
    <property type="molecule type" value="Genomic_DNA"/>
</dbReference>
<evidence type="ECO:0000256" key="3">
    <source>
        <dbReference type="ARBA" id="ARBA00012937"/>
    </source>
</evidence>
<dbReference type="GO" id="GO:0005737">
    <property type="term" value="C:cytoplasm"/>
    <property type="evidence" value="ECO:0007669"/>
    <property type="project" value="UniProtKB-SubCell"/>
</dbReference>
<evidence type="ECO:0000256" key="2">
    <source>
        <dbReference type="ARBA" id="ARBA00009897"/>
    </source>
</evidence>
<sequence length="443" mass="50080">MGDLTKKEVLERAKENDVKFIRLQFTDIFGAFKNIAITIEELERALNNGVMFDSAVIEGFAHNRESDIYLRPDPYTFKIFPWRPRDGAVARLICDVYNAKGDPFEGCPRAALKRVIKQAKQMGYWLQSAAEIEFFLFRTDEQGRPTTDTHDQAGYCDLTPVDLGENARRDMVLILESMGFEIGSSHHEISAGQHEIALKEEDALIMADNLATFRFVVRTIAQRHGLHATFMPKPLATLNGSGLHLHHSLWKDDENVFYAPSHTNCLQLSKTAYYYIGGLIEHARAFTSITNPLINSYKRLTLGKLAPALVAWSEQNRNTMIRVPAQRESGTMIVLRSPDGTCNPYLAMAVMLKAGLEGIKNKIKPPAALEENQLNGGLGKLIRTHGLPHNLDEALDALSTNEVIKDALGEYIWNRFLEAKEVECERYNATVHPWEIDEYLRNY</sequence>
<evidence type="ECO:0000256" key="7">
    <source>
        <dbReference type="ARBA" id="ARBA00022723"/>
    </source>
</evidence>
<evidence type="ECO:0000256" key="9">
    <source>
        <dbReference type="ARBA" id="ARBA00022840"/>
    </source>
</evidence>
<dbReference type="SUPFAM" id="SSF54368">
    <property type="entry name" value="Glutamine synthetase, N-terminal domain"/>
    <property type="match status" value="1"/>
</dbReference>
<dbReference type="InterPro" id="IPR004809">
    <property type="entry name" value="Gln_synth_I"/>
</dbReference>
<feature type="binding site" evidence="15">
    <location>
        <begin position="246"/>
        <end position="248"/>
    </location>
    <ligand>
        <name>ATP</name>
        <dbReference type="ChEBI" id="CHEBI:30616"/>
    </ligand>
</feature>
<gene>
    <name evidence="21" type="ordered locus">Dtox_3996</name>
</gene>
<dbReference type="PANTHER" id="PTHR43785">
    <property type="entry name" value="GAMMA-GLUTAMYLPUTRESCINE SYNTHETASE"/>
    <property type="match status" value="1"/>
</dbReference>
<dbReference type="GO" id="GO:0046872">
    <property type="term" value="F:metal ion binding"/>
    <property type="evidence" value="ECO:0007669"/>
    <property type="project" value="UniProtKB-KW"/>
</dbReference>
<dbReference type="PROSITE" id="PS51986">
    <property type="entry name" value="GS_BETA_GRASP"/>
    <property type="match status" value="1"/>
</dbReference>
<feature type="binding site" evidence="16">
    <location>
        <position position="133"/>
    </location>
    <ligand>
        <name>Mg(2+)</name>
        <dbReference type="ChEBI" id="CHEBI:18420"/>
        <label>1</label>
    </ligand>
</feature>
<comment type="similarity">
    <text evidence="2 17 18">Belongs to the glutamine synthetase family.</text>
</comment>
<dbReference type="Gene3D" id="3.10.20.70">
    <property type="entry name" value="Glutamine synthetase, N-terminal domain"/>
    <property type="match status" value="1"/>
</dbReference>
<evidence type="ECO:0000256" key="16">
    <source>
        <dbReference type="PIRSR" id="PIRSR604809-3"/>
    </source>
</evidence>
<protein>
    <recommendedName>
        <fullName evidence="4">Glutamine synthetase</fullName>
        <ecNumber evidence="3">6.3.1.2</ecNumber>
    </recommendedName>
    <alternativeName>
        <fullName evidence="12">Glutamate--ammonia ligase</fullName>
    </alternativeName>
    <alternativeName>
        <fullName evidence="11">Glutamine synthetase I alpha</fullName>
    </alternativeName>
</protein>
<evidence type="ECO:0000256" key="14">
    <source>
        <dbReference type="PIRSR" id="PIRSR604809-1"/>
    </source>
</evidence>
<dbReference type="InterPro" id="IPR014746">
    <property type="entry name" value="Gln_synth/guanido_kin_cat_dom"/>
</dbReference>
<organism evidence="21 22">
    <name type="scientific">Desulfofarcimen acetoxidans (strain ATCC 49208 / DSM 771 / KCTC 5769 / VKM B-1644 / 5575)</name>
    <name type="common">Desulfotomaculum acetoxidans</name>
    <dbReference type="NCBI Taxonomy" id="485916"/>
    <lineage>
        <taxon>Bacteria</taxon>
        <taxon>Bacillati</taxon>
        <taxon>Bacillota</taxon>
        <taxon>Clostridia</taxon>
        <taxon>Eubacteriales</taxon>
        <taxon>Peptococcaceae</taxon>
        <taxon>Desulfofarcimen</taxon>
    </lineage>
</organism>
<comment type="subcellular location">
    <subcellularLocation>
        <location evidence="1">Cytoplasm</location>
    </subcellularLocation>
</comment>
<comment type="catalytic activity">
    <reaction evidence="13">
        <text>L-glutamate + NH4(+) + ATP = L-glutamine + ADP + phosphate + H(+)</text>
        <dbReference type="Rhea" id="RHEA:16169"/>
        <dbReference type="ChEBI" id="CHEBI:15378"/>
        <dbReference type="ChEBI" id="CHEBI:28938"/>
        <dbReference type="ChEBI" id="CHEBI:29985"/>
        <dbReference type="ChEBI" id="CHEBI:30616"/>
        <dbReference type="ChEBI" id="CHEBI:43474"/>
        <dbReference type="ChEBI" id="CHEBI:58359"/>
        <dbReference type="ChEBI" id="CHEBI:456216"/>
        <dbReference type="EC" id="6.3.1.2"/>
    </reaction>
</comment>
<evidence type="ECO:0000256" key="10">
    <source>
        <dbReference type="ARBA" id="ARBA00022842"/>
    </source>
</evidence>
<dbReference type="STRING" id="485916.Dtox_3996"/>
<keyword evidence="6" id="KW-0436">Ligase</keyword>
<evidence type="ECO:0000256" key="15">
    <source>
        <dbReference type="PIRSR" id="PIRSR604809-2"/>
    </source>
</evidence>
<name>C8VY58_DESAS</name>
<evidence type="ECO:0000256" key="17">
    <source>
        <dbReference type="PROSITE-ProRule" id="PRU01330"/>
    </source>
</evidence>
<keyword evidence="10 16" id="KW-0460">Magnesium</keyword>
<accession>C8VY58</accession>
<keyword evidence="9 15" id="KW-0067">ATP-binding</keyword>
<dbReference type="RefSeq" id="WP_015759362.1">
    <property type="nucleotide sequence ID" value="NC_013216.1"/>
</dbReference>
<dbReference type="Pfam" id="PF03951">
    <property type="entry name" value="Gln-synt_N"/>
    <property type="match status" value="1"/>
</dbReference>
<feature type="binding site" evidence="14">
    <location>
        <begin position="239"/>
        <end position="240"/>
    </location>
    <ligand>
        <name>L-glutamate</name>
        <dbReference type="ChEBI" id="CHEBI:29985"/>
    </ligand>
</feature>
<dbReference type="OrthoDB" id="9807095at2"/>
<feature type="binding site" evidence="14">
    <location>
        <position position="336"/>
    </location>
    <ligand>
        <name>L-glutamate</name>
        <dbReference type="ChEBI" id="CHEBI:29985"/>
    </ligand>
</feature>
<evidence type="ECO:0000256" key="11">
    <source>
        <dbReference type="ARBA" id="ARBA00030136"/>
    </source>
</evidence>
<dbReference type="InterPro" id="IPR036651">
    <property type="entry name" value="Gln_synt_N_sf"/>
</dbReference>
<dbReference type="PROSITE" id="PS00181">
    <property type="entry name" value="GLNA_ATP"/>
    <property type="match status" value="1"/>
</dbReference>
<feature type="binding site" evidence="16">
    <location>
        <position position="195"/>
    </location>
    <ligand>
        <name>Mg(2+)</name>
        <dbReference type="ChEBI" id="CHEBI:18420"/>
        <label>1</label>
    </ligand>
</feature>
<evidence type="ECO:0000256" key="8">
    <source>
        <dbReference type="ARBA" id="ARBA00022741"/>
    </source>
</evidence>
<dbReference type="InterPro" id="IPR027303">
    <property type="entry name" value="Gln_synth_gly_rich_site"/>
</dbReference>
<keyword evidence="5" id="KW-0963">Cytoplasm</keyword>
<proteinExistence type="inferred from homology"/>
<keyword evidence="7 16" id="KW-0479">Metal-binding</keyword>
<dbReference type="Pfam" id="PF00120">
    <property type="entry name" value="Gln-synt_C"/>
    <property type="match status" value="1"/>
</dbReference>
<feature type="binding site" evidence="14">
    <location>
        <position position="317"/>
    </location>
    <ligand>
        <name>L-glutamate</name>
        <dbReference type="ChEBI" id="CHEBI:29985"/>
    </ligand>
</feature>
<evidence type="ECO:0000259" key="19">
    <source>
        <dbReference type="PROSITE" id="PS51986"/>
    </source>
</evidence>
<comment type="cofactor">
    <cofactor evidence="16">
        <name>Mg(2+)</name>
        <dbReference type="ChEBI" id="CHEBI:18420"/>
    </cofactor>
    <text evidence="16">Binds 2 Mg(2+) ions per subunit.</text>
</comment>